<dbReference type="PIRSF" id="PIRSF017082">
    <property type="entry name" value="YflP"/>
    <property type="match status" value="1"/>
</dbReference>
<proteinExistence type="inferred from homology"/>
<organism evidence="3 4">
    <name type="scientific">Bordetella genomosp. 8</name>
    <dbReference type="NCBI Taxonomy" id="1416806"/>
    <lineage>
        <taxon>Bacteria</taxon>
        <taxon>Pseudomonadati</taxon>
        <taxon>Pseudomonadota</taxon>
        <taxon>Betaproteobacteria</taxon>
        <taxon>Burkholderiales</taxon>
        <taxon>Alcaligenaceae</taxon>
        <taxon>Bordetella</taxon>
    </lineage>
</organism>
<dbReference type="EMBL" id="CP021108">
    <property type="protein sequence ID" value="ARP79374.1"/>
    <property type="molecule type" value="Genomic_DNA"/>
</dbReference>
<dbReference type="STRING" id="1416806.CAL12_00085"/>
<name>A0A1W6YEE6_9BORD</name>
<dbReference type="Proteomes" id="UP000194151">
    <property type="component" value="Chromosome"/>
</dbReference>
<comment type="similarity">
    <text evidence="1">Belongs to the UPF0065 (bug) family.</text>
</comment>
<evidence type="ECO:0000313" key="4">
    <source>
        <dbReference type="Proteomes" id="UP000194151"/>
    </source>
</evidence>
<keyword evidence="2" id="KW-0732">Signal</keyword>
<evidence type="ECO:0000256" key="2">
    <source>
        <dbReference type="SAM" id="SignalP"/>
    </source>
</evidence>
<dbReference type="PANTHER" id="PTHR42928">
    <property type="entry name" value="TRICARBOXYLATE-BINDING PROTEIN"/>
    <property type="match status" value="1"/>
</dbReference>
<sequence>MARRALAGGGVPKLAIAAILGIAATAAMSTAARADDYPSRPIRMVVGYAAGGPTDVIARVMAKEMTESLGASVVVENKPGASASIAATDVMRAPPDGYKLLVTSLTLNVNPLLYPKRYDYDPVKAFEPITNFANNPMLLVTNYDSPYKDLPSLIADAKAHPGKLTFGSSGVGGSAHLAAEMLATEAGIKMVHVPFKGNGPALQEMVAGRISFMFYPSVGIANYVAAKQLRVLAVGTDKPEKDFPGVPTMDSLGYKGFEQGAPWVGMLAPAGTPKAIVDKLNKAAVDALAKPAVRAQLAQLGAVVVADSPARFRQFLIEDKARWADVIKKGNVTADDSGN</sequence>
<dbReference type="Pfam" id="PF03401">
    <property type="entry name" value="TctC"/>
    <property type="match status" value="1"/>
</dbReference>
<dbReference type="Gene3D" id="3.40.190.10">
    <property type="entry name" value="Periplasmic binding protein-like II"/>
    <property type="match status" value="1"/>
</dbReference>
<dbReference type="InterPro" id="IPR042100">
    <property type="entry name" value="Bug_dom1"/>
</dbReference>
<accession>A0A1W6YEE6</accession>
<dbReference type="SUPFAM" id="SSF53850">
    <property type="entry name" value="Periplasmic binding protein-like II"/>
    <property type="match status" value="1"/>
</dbReference>
<dbReference type="InterPro" id="IPR005064">
    <property type="entry name" value="BUG"/>
</dbReference>
<keyword evidence="4" id="KW-1185">Reference proteome</keyword>
<dbReference type="CDD" id="cd13578">
    <property type="entry name" value="PBP2_Bug27"/>
    <property type="match status" value="1"/>
</dbReference>
<dbReference type="PANTHER" id="PTHR42928:SF5">
    <property type="entry name" value="BLR1237 PROTEIN"/>
    <property type="match status" value="1"/>
</dbReference>
<protein>
    <submittedName>
        <fullName evidence="3">ABC transporter substrate-binding protein</fullName>
    </submittedName>
</protein>
<reference evidence="3 4" key="1">
    <citation type="submission" date="2017-05" db="EMBL/GenBank/DDBJ databases">
        <title>Complete and WGS of Bordetella genogroups.</title>
        <authorList>
            <person name="Spilker T."/>
            <person name="LiPuma J."/>
        </authorList>
    </citation>
    <scope>NUCLEOTIDE SEQUENCE [LARGE SCALE GENOMIC DNA]</scope>
    <source>
        <strain evidence="3 4">AU19157</strain>
    </source>
</reference>
<gene>
    <name evidence="3" type="ORF">CAL12_00085</name>
</gene>
<evidence type="ECO:0000313" key="3">
    <source>
        <dbReference type="EMBL" id="ARP79374.1"/>
    </source>
</evidence>
<dbReference type="Gene3D" id="3.40.190.150">
    <property type="entry name" value="Bordetella uptake gene, domain 1"/>
    <property type="match status" value="1"/>
</dbReference>
<dbReference type="KEGG" id="bgv:CAL12_00085"/>
<feature type="chain" id="PRO_5012439059" evidence="2">
    <location>
        <begin position="35"/>
        <end position="339"/>
    </location>
</feature>
<evidence type="ECO:0000256" key="1">
    <source>
        <dbReference type="ARBA" id="ARBA00006987"/>
    </source>
</evidence>
<feature type="signal peptide" evidence="2">
    <location>
        <begin position="1"/>
        <end position="34"/>
    </location>
</feature>
<dbReference type="AlphaFoldDB" id="A0A1W6YEE6"/>